<organism evidence="6 7">
    <name type="scientific">Piromyces finnis</name>
    <dbReference type="NCBI Taxonomy" id="1754191"/>
    <lineage>
        <taxon>Eukaryota</taxon>
        <taxon>Fungi</taxon>
        <taxon>Fungi incertae sedis</taxon>
        <taxon>Chytridiomycota</taxon>
        <taxon>Chytridiomycota incertae sedis</taxon>
        <taxon>Neocallimastigomycetes</taxon>
        <taxon>Neocallimastigales</taxon>
        <taxon>Neocallimastigaceae</taxon>
        <taxon>Piromyces</taxon>
    </lineage>
</organism>
<proteinExistence type="inferred from homology"/>
<dbReference type="InterPro" id="IPR000772">
    <property type="entry name" value="Ricin_B_lectin"/>
</dbReference>
<dbReference type="SUPFAM" id="SSF51445">
    <property type="entry name" value="(Trans)glycosidases"/>
    <property type="match status" value="1"/>
</dbReference>
<comment type="caution">
    <text evidence="6">The sequence shown here is derived from an EMBL/GenBank/DDBJ whole genome shotgun (WGS) entry which is preliminary data.</text>
</comment>
<dbReference type="InterPro" id="IPR017853">
    <property type="entry name" value="GH"/>
</dbReference>
<name>A0A1Y1VJT2_9FUNG</name>
<dbReference type="Gene3D" id="3.20.20.80">
    <property type="entry name" value="Glycosidases"/>
    <property type="match status" value="1"/>
</dbReference>
<dbReference type="Pfam" id="PF00331">
    <property type="entry name" value="Glyco_hydro_10"/>
    <property type="match status" value="1"/>
</dbReference>
<evidence type="ECO:0000256" key="1">
    <source>
        <dbReference type="ARBA" id="ARBA00007495"/>
    </source>
</evidence>
<dbReference type="Pfam" id="PF14200">
    <property type="entry name" value="RicinB_lectin_2"/>
    <property type="match status" value="1"/>
</dbReference>
<evidence type="ECO:0000259" key="5">
    <source>
        <dbReference type="PROSITE" id="PS51760"/>
    </source>
</evidence>
<dbReference type="Proteomes" id="UP000193719">
    <property type="component" value="Unassembled WGS sequence"/>
</dbReference>
<evidence type="ECO:0000256" key="3">
    <source>
        <dbReference type="ARBA" id="ARBA00023277"/>
    </source>
</evidence>
<gene>
    <name evidence="6" type="ORF">BCR36DRAFT_579968</name>
</gene>
<evidence type="ECO:0000313" key="6">
    <source>
        <dbReference type="EMBL" id="ORX58352.1"/>
    </source>
</evidence>
<keyword evidence="2" id="KW-0378">Hydrolase</keyword>
<comment type="similarity">
    <text evidence="1">Belongs to the glycosyl hydrolase 10 (cellulase F) family.</text>
</comment>
<dbReference type="SUPFAM" id="SSF50370">
    <property type="entry name" value="Ricin B-like lectins"/>
    <property type="match status" value="1"/>
</dbReference>
<dbReference type="OrthoDB" id="3055998at2759"/>
<dbReference type="PROSITE" id="PS51760">
    <property type="entry name" value="GH10_2"/>
    <property type="match status" value="1"/>
</dbReference>
<feature type="domain" description="GH10" evidence="5">
    <location>
        <begin position="1"/>
        <end position="95"/>
    </location>
</feature>
<evidence type="ECO:0000313" key="7">
    <source>
        <dbReference type="Proteomes" id="UP000193719"/>
    </source>
</evidence>
<evidence type="ECO:0000256" key="2">
    <source>
        <dbReference type="ARBA" id="ARBA00022801"/>
    </source>
</evidence>
<reference evidence="6 7" key="1">
    <citation type="submission" date="2016-08" db="EMBL/GenBank/DDBJ databases">
        <title>Genomes of anaerobic fungi encode conserved fungal cellulosomes for biomass hydrolysis.</title>
        <authorList>
            <consortium name="DOE Joint Genome Institute"/>
            <person name="Haitjema C.H."/>
            <person name="Gilmore S.P."/>
            <person name="Henske J.K."/>
            <person name="Solomon K.V."/>
            <person name="De Groot R."/>
            <person name="Kuo A."/>
            <person name="Mondo S.J."/>
            <person name="Salamov A.A."/>
            <person name="Labutti K."/>
            <person name="Zhao Z."/>
            <person name="Chiniquy J."/>
            <person name="Barry K."/>
            <person name="Brewer H.M."/>
            <person name="Purvine S.O."/>
            <person name="Wright A.T."/>
            <person name="Boxma B."/>
            <person name="Van Alen T."/>
            <person name="Hackstein J.H."/>
            <person name="Baker S.E."/>
            <person name="Grigoriev I.V."/>
            <person name="O'Malley M.A."/>
        </authorList>
    </citation>
    <scope>NUCLEOTIDE SEQUENCE [LARGE SCALE GENOMIC DNA]</scope>
    <source>
        <strain evidence="7">finn</strain>
    </source>
</reference>
<protein>
    <recommendedName>
        <fullName evidence="5">GH10 domain-containing protein</fullName>
    </recommendedName>
</protein>
<keyword evidence="3" id="KW-0119">Carbohydrate metabolism</keyword>
<dbReference type="GO" id="GO:0031176">
    <property type="term" value="F:endo-1,4-beta-xylanase activity"/>
    <property type="evidence" value="ECO:0007669"/>
    <property type="project" value="UniProtKB-ARBA"/>
</dbReference>
<dbReference type="GO" id="GO:0000272">
    <property type="term" value="P:polysaccharide catabolic process"/>
    <property type="evidence" value="ECO:0007669"/>
    <property type="project" value="UniProtKB-KW"/>
</dbReference>
<dbReference type="InterPro" id="IPR001000">
    <property type="entry name" value="GH10_dom"/>
</dbReference>
<dbReference type="STRING" id="1754191.A0A1Y1VJT2"/>
<keyword evidence="7" id="KW-1185">Reference proteome</keyword>
<dbReference type="EMBL" id="MCFH01000004">
    <property type="protein sequence ID" value="ORX58352.1"/>
    <property type="molecule type" value="Genomic_DNA"/>
</dbReference>
<dbReference type="InterPro" id="IPR035992">
    <property type="entry name" value="Ricin_B-like_lectins"/>
</dbReference>
<keyword evidence="4" id="KW-0624">Polysaccharide degradation</keyword>
<evidence type="ECO:0000256" key="4">
    <source>
        <dbReference type="ARBA" id="ARBA00023326"/>
    </source>
</evidence>
<accession>A0A1Y1VJT2</accession>
<sequence length="242" mass="26822">MLVFKTNHNLTRLLIFHITELDVSCESSCYASDVNNKQSQVFSNALKACLSNSCCTGFLVWGIGDKDSWLGADKKGLLFDNNYQPKSQYTALLSVLKTTKAASLGNKNNNNFNSNSNITPPVNNNYEETQSTTFKATKISDGWYKIKNPKSGLYLQVRNSKGADSQNVELGDDDSQMWKIKNIGSNYVTLTSSLGDFMLDVCMGDTDDGVNAQIYTSHGEDAQQFVFMETDTKNTYVIGTKN</sequence>
<reference evidence="6 7" key="2">
    <citation type="submission" date="2016-08" db="EMBL/GenBank/DDBJ databases">
        <title>Pervasive Adenine N6-methylation of Active Genes in Fungi.</title>
        <authorList>
            <consortium name="DOE Joint Genome Institute"/>
            <person name="Mondo S.J."/>
            <person name="Dannebaum R.O."/>
            <person name="Kuo R.C."/>
            <person name="Labutti K."/>
            <person name="Haridas S."/>
            <person name="Kuo A."/>
            <person name="Salamov A."/>
            <person name="Ahrendt S.R."/>
            <person name="Lipzen A."/>
            <person name="Sullivan W."/>
            <person name="Andreopoulos W.B."/>
            <person name="Clum A."/>
            <person name="Lindquist E."/>
            <person name="Daum C."/>
            <person name="Ramamoorthy G.K."/>
            <person name="Gryganskyi A."/>
            <person name="Culley D."/>
            <person name="Magnuson J.K."/>
            <person name="James T.Y."/>
            <person name="O'Malley M.A."/>
            <person name="Stajich J.E."/>
            <person name="Spatafora J.W."/>
            <person name="Visel A."/>
            <person name="Grigoriev I.V."/>
        </authorList>
    </citation>
    <scope>NUCLEOTIDE SEQUENCE [LARGE SCALE GENOMIC DNA]</scope>
    <source>
        <strain evidence="7">finn</strain>
    </source>
</reference>
<dbReference type="Gene3D" id="2.80.10.50">
    <property type="match status" value="2"/>
</dbReference>
<dbReference type="AlphaFoldDB" id="A0A1Y1VJT2"/>
<dbReference type="CDD" id="cd00161">
    <property type="entry name" value="beta-trefoil_Ricin-like"/>
    <property type="match status" value="1"/>
</dbReference>